<accession>A0AAV7LUM0</accession>
<dbReference type="AlphaFoldDB" id="A0AAV7LUM0"/>
<gene>
    <name evidence="2" type="ORF">NDU88_005628</name>
</gene>
<evidence type="ECO:0000313" key="2">
    <source>
        <dbReference type="EMBL" id="KAJ1092518.1"/>
    </source>
</evidence>
<protein>
    <submittedName>
        <fullName evidence="2">Uncharacterized protein</fullName>
    </submittedName>
</protein>
<proteinExistence type="predicted"/>
<feature type="compositionally biased region" description="Basic residues" evidence="1">
    <location>
        <begin position="29"/>
        <end position="44"/>
    </location>
</feature>
<keyword evidence="3" id="KW-1185">Reference proteome</keyword>
<evidence type="ECO:0000256" key="1">
    <source>
        <dbReference type="SAM" id="MobiDB-lite"/>
    </source>
</evidence>
<feature type="region of interest" description="Disordered" evidence="1">
    <location>
        <begin position="1"/>
        <end position="82"/>
    </location>
</feature>
<sequence length="82" mass="8732">MPAGPERTIGPAWSRSRERPLTLPGGARAWRRPGKNCLEKRRRPGPSYGGAPHLKSDLAGAGSPALHLWRRGEAAGAQPTDG</sequence>
<dbReference type="Proteomes" id="UP001066276">
    <property type="component" value="Chromosome 11"/>
</dbReference>
<name>A0AAV7LUM0_PLEWA</name>
<dbReference type="EMBL" id="JANPWB010000015">
    <property type="protein sequence ID" value="KAJ1092518.1"/>
    <property type="molecule type" value="Genomic_DNA"/>
</dbReference>
<comment type="caution">
    <text evidence="2">The sequence shown here is derived from an EMBL/GenBank/DDBJ whole genome shotgun (WGS) entry which is preliminary data.</text>
</comment>
<evidence type="ECO:0000313" key="3">
    <source>
        <dbReference type="Proteomes" id="UP001066276"/>
    </source>
</evidence>
<organism evidence="2 3">
    <name type="scientific">Pleurodeles waltl</name>
    <name type="common">Iberian ribbed newt</name>
    <dbReference type="NCBI Taxonomy" id="8319"/>
    <lineage>
        <taxon>Eukaryota</taxon>
        <taxon>Metazoa</taxon>
        <taxon>Chordata</taxon>
        <taxon>Craniata</taxon>
        <taxon>Vertebrata</taxon>
        <taxon>Euteleostomi</taxon>
        <taxon>Amphibia</taxon>
        <taxon>Batrachia</taxon>
        <taxon>Caudata</taxon>
        <taxon>Salamandroidea</taxon>
        <taxon>Salamandridae</taxon>
        <taxon>Pleurodelinae</taxon>
        <taxon>Pleurodeles</taxon>
    </lineage>
</organism>
<reference evidence="2" key="1">
    <citation type="journal article" date="2022" name="bioRxiv">
        <title>Sequencing and chromosome-scale assembly of the giantPleurodeles waltlgenome.</title>
        <authorList>
            <person name="Brown T."/>
            <person name="Elewa A."/>
            <person name="Iarovenko S."/>
            <person name="Subramanian E."/>
            <person name="Araus A.J."/>
            <person name="Petzold A."/>
            <person name="Susuki M."/>
            <person name="Suzuki K.-i.T."/>
            <person name="Hayashi T."/>
            <person name="Toyoda A."/>
            <person name="Oliveira C."/>
            <person name="Osipova E."/>
            <person name="Leigh N.D."/>
            <person name="Simon A."/>
            <person name="Yun M.H."/>
        </authorList>
    </citation>
    <scope>NUCLEOTIDE SEQUENCE</scope>
    <source>
        <strain evidence="2">20211129_DDA</strain>
        <tissue evidence="2">Liver</tissue>
    </source>
</reference>